<feature type="transmembrane region" description="Helical" evidence="7">
    <location>
        <begin position="180"/>
        <end position="200"/>
    </location>
</feature>
<evidence type="ECO:0000256" key="2">
    <source>
        <dbReference type="ARBA" id="ARBA00022475"/>
    </source>
</evidence>
<dbReference type="SMART" id="SM00283">
    <property type="entry name" value="MA"/>
    <property type="match status" value="1"/>
</dbReference>
<reference evidence="10" key="1">
    <citation type="submission" date="2022-02" db="EMBL/GenBank/DDBJ databases">
        <title>Fredinandcohnia quinoae sp. nov. isolated from Chenopodium quinoa seeds.</title>
        <authorList>
            <person name="Saati-Santamaria Z."/>
            <person name="Flores-Felix J.D."/>
            <person name="Igual J.M."/>
            <person name="Velazquez E."/>
            <person name="Garcia-Fraile P."/>
            <person name="Martinez-Molina E."/>
        </authorList>
    </citation>
    <scope>NUCLEOTIDE SEQUENCE</scope>
    <source>
        <strain evidence="10">SECRCQ15</strain>
    </source>
</reference>
<dbReference type="SMART" id="SM00304">
    <property type="entry name" value="HAMP"/>
    <property type="match status" value="1"/>
</dbReference>
<dbReference type="CDD" id="cd06225">
    <property type="entry name" value="HAMP"/>
    <property type="match status" value="1"/>
</dbReference>
<protein>
    <submittedName>
        <fullName evidence="10">Methyl-accepting chemotaxis protein</fullName>
    </submittedName>
</protein>
<dbReference type="GO" id="GO:0005886">
    <property type="term" value="C:plasma membrane"/>
    <property type="evidence" value="ECO:0007669"/>
    <property type="project" value="UniProtKB-SubCell"/>
</dbReference>
<dbReference type="PANTHER" id="PTHR32089:SF112">
    <property type="entry name" value="LYSOZYME-LIKE PROTEIN-RELATED"/>
    <property type="match status" value="1"/>
</dbReference>
<dbReference type="GO" id="GO:0007165">
    <property type="term" value="P:signal transduction"/>
    <property type="evidence" value="ECO:0007669"/>
    <property type="project" value="UniProtKB-KW"/>
</dbReference>
<keyword evidence="3 7" id="KW-0472">Membrane</keyword>
<evidence type="ECO:0000259" key="9">
    <source>
        <dbReference type="PROSITE" id="PS50885"/>
    </source>
</evidence>
<dbReference type="EMBL" id="JAKTTI010000069">
    <property type="protein sequence ID" value="MCH1627970.1"/>
    <property type="molecule type" value="Genomic_DNA"/>
</dbReference>
<keyword evidence="7" id="KW-0812">Transmembrane</keyword>
<keyword evidence="11" id="KW-1185">Reference proteome</keyword>
<comment type="subcellular location">
    <subcellularLocation>
        <location evidence="1">Cell membrane</location>
    </subcellularLocation>
</comment>
<evidence type="ECO:0000256" key="6">
    <source>
        <dbReference type="PROSITE-ProRule" id="PRU00284"/>
    </source>
</evidence>
<evidence type="ECO:0000313" key="11">
    <source>
        <dbReference type="Proteomes" id="UP001431131"/>
    </source>
</evidence>
<comment type="similarity">
    <text evidence="5">Belongs to the methyl-accepting chemotaxis (MCP) protein family.</text>
</comment>
<gene>
    <name evidence="10" type="ORF">MJG50_21830</name>
</gene>
<feature type="domain" description="HAMP" evidence="9">
    <location>
        <begin position="201"/>
        <end position="254"/>
    </location>
</feature>
<dbReference type="Pfam" id="PF00015">
    <property type="entry name" value="MCPsignal"/>
    <property type="match status" value="1"/>
</dbReference>
<proteinExistence type="inferred from homology"/>
<dbReference type="PROSITE" id="PS50885">
    <property type="entry name" value="HAMP"/>
    <property type="match status" value="1"/>
</dbReference>
<feature type="domain" description="Methyl-accepting transducer" evidence="8">
    <location>
        <begin position="273"/>
        <end position="523"/>
    </location>
</feature>
<dbReference type="CDD" id="cd11386">
    <property type="entry name" value="MCP_signal"/>
    <property type="match status" value="1"/>
</dbReference>
<keyword evidence="4 6" id="KW-0807">Transducer</keyword>
<dbReference type="SUPFAM" id="SSF58104">
    <property type="entry name" value="Methyl-accepting chemotaxis protein (MCP) signaling domain"/>
    <property type="match status" value="1"/>
</dbReference>
<sequence length="560" mass="61439">MKTLRFKLIISFLAVIILSQAYATFNYLTVDSMNQKTKNIMTEQLPLLIEDENLSYNIAQSLSVTRAYVLYGDDTFKNEFNELTAEGLEIQKELKKYKTSPKLQGIINESNAWREMVETEIFQKYDEGFKEVADKNLRTKAQPIARGIMDGLEKLAGEREKDIQSNGGDMLSYADTIQKVGIAASLTVLILGIIIAIFTAESISRPVKKIVTRMMSIAKGELSSEVITTKSKDEIGHLVQAVNTMNGSLQSMVKQMADVSNHVTSQSEELTQYADEVMAGSQQIATTMSDLSSGAEEQAHASTSLNETMGQFAQEIMNVVINSEDIKAQAATMLGMTNDGSQYMEKSIQKMDDINGKMKHSLELVKGLDTRTNDISKLVNVIQEIAEQTNLLALNAAIEAARAGEHGRGFAVVADEVRKLAEQVSHSITDITSIVTDIQNESKQVVASLDEGYEFVNEGTDQIQTTGKTFDNIKEAIDEVGSKIEEMSSSLYNVLDNTKTINESIENIASVSEESAAGIEQISATAQQSGSSMSEVSRSARTLEDSANQLNSLIQGFKIK</sequence>
<name>A0AAW5EE06_9BACI</name>
<evidence type="ECO:0000256" key="3">
    <source>
        <dbReference type="ARBA" id="ARBA00023136"/>
    </source>
</evidence>
<dbReference type="InterPro" id="IPR003660">
    <property type="entry name" value="HAMP_dom"/>
</dbReference>
<organism evidence="10 11">
    <name type="scientific">Fredinandcohnia quinoae</name>
    <dbReference type="NCBI Taxonomy" id="2918902"/>
    <lineage>
        <taxon>Bacteria</taxon>
        <taxon>Bacillati</taxon>
        <taxon>Bacillota</taxon>
        <taxon>Bacilli</taxon>
        <taxon>Bacillales</taxon>
        <taxon>Bacillaceae</taxon>
        <taxon>Fredinandcohnia</taxon>
    </lineage>
</organism>
<evidence type="ECO:0000256" key="1">
    <source>
        <dbReference type="ARBA" id="ARBA00004236"/>
    </source>
</evidence>
<accession>A0AAW5EE06</accession>
<dbReference type="AlphaFoldDB" id="A0AAW5EE06"/>
<evidence type="ECO:0000313" key="10">
    <source>
        <dbReference type="EMBL" id="MCH1627970.1"/>
    </source>
</evidence>
<evidence type="ECO:0000256" key="4">
    <source>
        <dbReference type="ARBA" id="ARBA00023224"/>
    </source>
</evidence>
<dbReference type="Pfam" id="PF00672">
    <property type="entry name" value="HAMP"/>
    <property type="match status" value="1"/>
</dbReference>
<dbReference type="RefSeq" id="WP_240257887.1">
    <property type="nucleotide sequence ID" value="NZ_JAKTTI010000069.1"/>
</dbReference>
<dbReference type="InterPro" id="IPR004089">
    <property type="entry name" value="MCPsignal_dom"/>
</dbReference>
<dbReference type="Proteomes" id="UP001431131">
    <property type="component" value="Unassembled WGS sequence"/>
</dbReference>
<dbReference type="PROSITE" id="PS50111">
    <property type="entry name" value="CHEMOTAXIS_TRANSDUC_2"/>
    <property type="match status" value="1"/>
</dbReference>
<keyword evidence="2" id="KW-1003">Cell membrane</keyword>
<keyword evidence="7" id="KW-1133">Transmembrane helix</keyword>
<dbReference type="Gene3D" id="6.10.340.10">
    <property type="match status" value="1"/>
</dbReference>
<dbReference type="PANTHER" id="PTHR32089">
    <property type="entry name" value="METHYL-ACCEPTING CHEMOTAXIS PROTEIN MCPB"/>
    <property type="match status" value="1"/>
</dbReference>
<dbReference type="Gene3D" id="1.10.287.950">
    <property type="entry name" value="Methyl-accepting chemotaxis protein"/>
    <property type="match status" value="1"/>
</dbReference>
<evidence type="ECO:0000256" key="5">
    <source>
        <dbReference type="ARBA" id="ARBA00029447"/>
    </source>
</evidence>
<comment type="caution">
    <text evidence="10">The sequence shown here is derived from an EMBL/GenBank/DDBJ whole genome shotgun (WGS) entry which is preliminary data.</text>
</comment>
<evidence type="ECO:0000259" key="8">
    <source>
        <dbReference type="PROSITE" id="PS50111"/>
    </source>
</evidence>
<evidence type="ECO:0000256" key="7">
    <source>
        <dbReference type="SAM" id="Phobius"/>
    </source>
</evidence>